<dbReference type="InterPro" id="IPR050188">
    <property type="entry name" value="RluA_PseudoU_synthase"/>
</dbReference>
<organism evidence="2 3">
    <name type="scientific">Trema orientale</name>
    <name type="common">Charcoal tree</name>
    <name type="synonym">Celtis orientalis</name>
    <dbReference type="NCBI Taxonomy" id="63057"/>
    <lineage>
        <taxon>Eukaryota</taxon>
        <taxon>Viridiplantae</taxon>
        <taxon>Streptophyta</taxon>
        <taxon>Embryophyta</taxon>
        <taxon>Tracheophyta</taxon>
        <taxon>Spermatophyta</taxon>
        <taxon>Magnoliopsida</taxon>
        <taxon>eudicotyledons</taxon>
        <taxon>Gunneridae</taxon>
        <taxon>Pentapetalae</taxon>
        <taxon>rosids</taxon>
        <taxon>fabids</taxon>
        <taxon>Rosales</taxon>
        <taxon>Cannabaceae</taxon>
        <taxon>Trema</taxon>
    </lineage>
</organism>
<evidence type="ECO:0000313" key="3">
    <source>
        <dbReference type="Proteomes" id="UP000237000"/>
    </source>
</evidence>
<dbReference type="PANTHER" id="PTHR21600">
    <property type="entry name" value="MITOCHONDRIAL RNA PSEUDOURIDINE SYNTHASE"/>
    <property type="match status" value="1"/>
</dbReference>
<gene>
    <name evidence="2" type="ORF">TorRG33x02_277350</name>
</gene>
<dbReference type="SUPFAM" id="SSF55120">
    <property type="entry name" value="Pseudouridine synthase"/>
    <property type="match status" value="1"/>
</dbReference>
<protein>
    <submittedName>
        <fullName evidence="2">Pseudouridine synthase</fullName>
    </submittedName>
</protein>
<dbReference type="OrthoDB" id="428658at2759"/>
<dbReference type="Gene3D" id="3.30.2350.10">
    <property type="entry name" value="Pseudouridine synthase"/>
    <property type="match status" value="1"/>
</dbReference>
<keyword evidence="3" id="KW-1185">Reference proteome</keyword>
<dbReference type="FunCoup" id="A0A2P5CPV8">
    <property type="interactions" value="1225"/>
</dbReference>
<dbReference type="AlphaFoldDB" id="A0A2P5CPV8"/>
<dbReference type="EMBL" id="JXTC01000341">
    <property type="protein sequence ID" value="PON63052.1"/>
    <property type="molecule type" value="Genomic_DNA"/>
</dbReference>
<dbReference type="InParanoid" id="A0A2P5CPV8"/>
<proteinExistence type="predicted"/>
<name>A0A2P5CPV8_TREOI</name>
<dbReference type="CDD" id="cd02869">
    <property type="entry name" value="PseudoU_synth_RluA_like"/>
    <property type="match status" value="1"/>
</dbReference>
<reference evidence="3" key="1">
    <citation type="submission" date="2016-06" db="EMBL/GenBank/DDBJ databases">
        <title>Parallel loss of symbiosis genes in relatives of nitrogen-fixing non-legume Parasponia.</title>
        <authorList>
            <person name="Van Velzen R."/>
            <person name="Holmer R."/>
            <person name="Bu F."/>
            <person name="Rutten L."/>
            <person name="Van Zeijl A."/>
            <person name="Liu W."/>
            <person name="Santuari L."/>
            <person name="Cao Q."/>
            <person name="Sharma T."/>
            <person name="Shen D."/>
            <person name="Roswanjaya Y."/>
            <person name="Wardhani T."/>
            <person name="Kalhor M.S."/>
            <person name="Jansen J."/>
            <person name="Van den Hoogen J."/>
            <person name="Gungor B."/>
            <person name="Hartog M."/>
            <person name="Hontelez J."/>
            <person name="Verver J."/>
            <person name="Yang W.-C."/>
            <person name="Schijlen E."/>
            <person name="Repin R."/>
            <person name="Schilthuizen M."/>
            <person name="Schranz E."/>
            <person name="Heidstra R."/>
            <person name="Miyata K."/>
            <person name="Fedorova E."/>
            <person name="Kohlen W."/>
            <person name="Bisseling T."/>
            <person name="Smit S."/>
            <person name="Geurts R."/>
        </authorList>
    </citation>
    <scope>NUCLEOTIDE SEQUENCE [LARGE SCALE GENOMIC DNA]</scope>
    <source>
        <strain evidence="3">cv. RG33-2</strain>
    </source>
</reference>
<dbReference type="InterPro" id="IPR006145">
    <property type="entry name" value="PsdUridine_synth_RsuA/RluA"/>
</dbReference>
<feature type="domain" description="Pseudouridine synthase RsuA/RluA-like" evidence="1">
    <location>
        <begin position="6"/>
        <end position="127"/>
    </location>
</feature>
<dbReference type="PANTHER" id="PTHR21600:SF88">
    <property type="entry name" value="RNA PSEUDOURIDINE SYNTHASE 5"/>
    <property type="match status" value="1"/>
</dbReference>
<dbReference type="GO" id="GO:0009982">
    <property type="term" value="F:pseudouridine synthase activity"/>
    <property type="evidence" value="ECO:0007669"/>
    <property type="project" value="InterPro"/>
</dbReference>
<dbReference type="GO" id="GO:0000455">
    <property type="term" value="P:enzyme-directed rRNA pseudouridine synthesis"/>
    <property type="evidence" value="ECO:0007669"/>
    <property type="project" value="TreeGrafter"/>
</dbReference>
<evidence type="ECO:0000259" key="1">
    <source>
        <dbReference type="Pfam" id="PF00849"/>
    </source>
</evidence>
<dbReference type="GO" id="GO:0003723">
    <property type="term" value="F:RNA binding"/>
    <property type="evidence" value="ECO:0007669"/>
    <property type="project" value="InterPro"/>
</dbReference>
<dbReference type="Pfam" id="PF00849">
    <property type="entry name" value="PseudoU_synth_2"/>
    <property type="match status" value="1"/>
</dbReference>
<accession>A0A2P5CPV8</accession>
<comment type="caution">
    <text evidence="2">The sequence shown here is derived from an EMBL/GenBank/DDBJ whole genome shotgun (WGS) entry which is preliminary data.</text>
</comment>
<dbReference type="InterPro" id="IPR020103">
    <property type="entry name" value="PsdUridine_synth_cat_dom_sf"/>
</dbReference>
<dbReference type="Proteomes" id="UP000237000">
    <property type="component" value="Unassembled WGS sequence"/>
</dbReference>
<evidence type="ECO:0000313" key="2">
    <source>
        <dbReference type="EMBL" id="PON63052.1"/>
    </source>
</evidence>
<sequence>MNLALGLLLCAKTKLAKTRLAAYFADGTSRVGDSRTTSLGLGATRKILKIYRALVIGIVREDRVTINQPIGVVRYPGVAKGLYVASPSGKPALSKVEVIERDVDKNCTLVQVEIQSGRPHQIRIHLAFIGHPLLGDPLYAVGGGPQCSDIEYVDDSFAKDGGFLRPAKPVPGDTGYSLHAHQVTLTHPTTNEVIEITAPLPPVLRTRKEAQQISMS</sequence>
<dbReference type="STRING" id="63057.A0A2P5CPV8"/>